<evidence type="ECO:0000256" key="5">
    <source>
        <dbReference type="ARBA" id="ARBA00023136"/>
    </source>
</evidence>
<keyword evidence="2" id="KW-1003">Cell membrane</keyword>
<evidence type="ECO:0000259" key="7">
    <source>
        <dbReference type="Pfam" id="PF11728"/>
    </source>
</evidence>
<dbReference type="Gene3D" id="1.20.120.940">
    <property type="entry name" value="Putative aromatic acid exporter, C-terminal domain"/>
    <property type="match status" value="1"/>
</dbReference>
<keyword evidence="4 6" id="KW-1133">Transmembrane helix</keyword>
<reference evidence="8 9" key="1">
    <citation type="submission" date="2022-09" db="EMBL/GenBank/DDBJ databases">
        <authorList>
            <person name="Han X.L."/>
            <person name="Wang Q."/>
            <person name="Lu T."/>
        </authorList>
    </citation>
    <scope>NUCLEOTIDE SEQUENCE [LARGE SCALE GENOMIC DNA]</scope>
    <source>
        <strain evidence="8 9">WQ 127069</strain>
    </source>
</reference>
<keyword evidence="5 6" id="KW-0472">Membrane</keyword>
<dbReference type="Proteomes" id="UP001652445">
    <property type="component" value="Unassembled WGS sequence"/>
</dbReference>
<name>A0ABT2UTX6_9BACL</name>
<dbReference type="InterPro" id="IPR010343">
    <property type="entry name" value="ArAE_1"/>
</dbReference>
<evidence type="ECO:0000256" key="3">
    <source>
        <dbReference type="ARBA" id="ARBA00022692"/>
    </source>
</evidence>
<dbReference type="InterPro" id="IPR021062">
    <property type="entry name" value="ArAE_1_C"/>
</dbReference>
<keyword evidence="9" id="KW-1185">Reference proteome</keyword>
<accession>A0ABT2UTX6</accession>
<organism evidence="8 9">
    <name type="scientific">Paenibacillus baimaensis</name>
    <dbReference type="NCBI Taxonomy" id="2982185"/>
    <lineage>
        <taxon>Bacteria</taxon>
        <taxon>Bacillati</taxon>
        <taxon>Bacillota</taxon>
        <taxon>Bacilli</taxon>
        <taxon>Bacillales</taxon>
        <taxon>Paenibacillaceae</taxon>
        <taxon>Paenibacillus</taxon>
    </lineage>
</organism>
<evidence type="ECO:0000313" key="8">
    <source>
        <dbReference type="EMBL" id="MCU6798089.1"/>
    </source>
</evidence>
<dbReference type="PANTHER" id="PTHR40064">
    <property type="entry name" value="MEMBRANE PROTEIN-RELATED"/>
    <property type="match status" value="1"/>
</dbReference>
<dbReference type="InterPro" id="IPR052984">
    <property type="entry name" value="UPF0421"/>
</dbReference>
<dbReference type="Pfam" id="PF11728">
    <property type="entry name" value="ArAE_1_C"/>
    <property type="match status" value="1"/>
</dbReference>
<evidence type="ECO:0000256" key="2">
    <source>
        <dbReference type="ARBA" id="ARBA00022475"/>
    </source>
</evidence>
<feature type="transmembrane region" description="Helical" evidence="6">
    <location>
        <begin position="122"/>
        <end position="140"/>
    </location>
</feature>
<comment type="caution">
    <text evidence="8">The sequence shown here is derived from an EMBL/GenBank/DDBJ whole genome shotgun (WGS) entry which is preliminary data.</text>
</comment>
<dbReference type="InterPro" id="IPR038323">
    <property type="entry name" value="ArAE_1_C_sf"/>
</dbReference>
<evidence type="ECO:0000256" key="4">
    <source>
        <dbReference type="ARBA" id="ARBA00022989"/>
    </source>
</evidence>
<feature type="transmembrane region" description="Helical" evidence="6">
    <location>
        <begin position="58"/>
        <end position="85"/>
    </location>
</feature>
<gene>
    <name evidence="8" type="ORF">OB236_38780</name>
</gene>
<evidence type="ECO:0000313" key="9">
    <source>
        <dbReference type="Proteomes" id="UP001652445"/>
    </source>
</evidence>
<protein>
    <submittedName>
        <fullName evidence="8">Aromatic acid exporter family protein</fullName>
    </submittedName>
</protein>
<keyword evidence="3 6" id="KW-0812">Transmembrane</keyword>
<sequence>MGIRIMKTAAAVIAAIYLAHLLGLHTPNAAGLLAILGIDVTKKRGLQTSFQRLIASSIGLFVAVFLFWLLGFEVWVAGLFVLILYPILSRFKLKEGIVTSSVIMFHIFNEQRYGLDLIINEIALLLVGLGAATLINIVYMPKADKQLSDMRVRLESCFSHIFSEIANHLRDNGHIWSGRELLEAHDIVQEALLVARRNQENTLLQEDALWMVYFYMRKQHLDSIDRMLEYVAQVYQTLPHGELLASVFDELSEDVKVEYYTGRSESKLRLLQGEFRQMPLPVTRVEFEVRAALLQLAVELDAFLAVAKREKKQKAAAQ</sequence>
<evidence type="ECO:0000256" key="1">
    <source>
        <dbReference type="ARBA" id="ARBA00004651"/>
    </source>
</evidence>
<dbReference type="RefSeq" id="WP_262688756.1">
    <property type="nucleotide sequence ID" value="NZ_JAOQIO010000124.1"/>
</dbReference>
<evidence type="ECO:0000256" key="6">
    <source>
        <dbReference type="SAM" id="Phobius"/>
    </source>
</evidence>
<proteinExistence type="predicted"/>
<dbReference type="PANTHER" id="PTHR40064:SF1">
    <property type="entry name" value="MEMBRANE PROTEIN"/>
    <property type="match status" value="1"/>
</dbReference>
<dbReference type="EMBL" id="JAOQIO010000124">
    <property type="protein sequence ID" value="MCU6798089.1"/>
    <property type="molecule type" value="Genomic_DNA"/>
</dbReference>
<feature type="domain" description="Putative aromatic acid exporter C-terminal" evidence="7">
    <location>
        <begin position="144"/>
        <end position="306"/>
    </location>
</feature>
<dbReference type="Pfam" id="PF06081">
    <property type="entry name" value="ArAE_1"/>
    <property type="match status" value="1"/>
</dbReference>
<comment type="subcellular location">
    <subcellularLocation>
        <location evidence="1">Cell membrane</location>
        <topology evidence="1">Multi-pass membrane protein</topology>
    </subcellularLocation>
</comment>